<dbReference type="PROSITE" id="PS51375">
    <property type="entry name" value="PPR"/>
    <property type="match status" value="2"/>
</dbReference>
<evidence type="ECO:0000313" key="4">
    <source>
        <dbReference type="Proteomes" id="UP001374584"/>
    </source>
</evidence>
<dbReference type="Pfam" id="PF01535">
    <property type="entry name" value="PPR"/>
    <property type="match status" value="1"/>
</dbReference>
<dbReference type="AlphaFoldDB" id="A0AAN9LGZ8"/>
<dbReference type="Gene3D" id="1.25.40.10">
    <property type="entry name" value="Tetratricopeptide repeat domain"/>
    <property type="match status" value="1"/>
</dbReference>
<proteinExistence type="predicted"/>
<name>A0AAN9LGZ8_PHACN</name>
<evidence type="ECO:0008006" key="5">
    <source>
        <dbReference type="Google" id="ProtNLM"/>
    </source>
</evidence>
<keyword evidence="1" id="KW-0677">Repeat</keyword>
<comment type="caution">
    <text evidence="3">The sequence shown here is derived from an EMBL/GenBank/DDBJ whole genome shotgun (WGS) entry which is preliminary data.</text>
</comment>
<dbReference type="Pfam" id="PF13041">
    <property type="entry name" value="PPR_2"/>
    <property type="match status" value="1"/>
</dbReference>
<gene>
    <name evidence="3" type="ORF">VNO80_27938</name>
</gene>
<dbReference type="InterPro" id="IPR044190">
    <property type="entry name" value="THA8-like"/>
</dbReference>
<dbReference type="GO" id="GO:0000373">
    <property type="term" value="P:Group II intron splicing"/>
    <property type="evidence" value="ECO:0007669"/>
    <property type="project" value="InterPro"/>
</dbReference>
<organism evidence="3 4">
    <name type="scientific">Phaseolus coccineus</name>
    <name type="common">Scarlet runner bean</name>
    <name type="synonym">Phaseolus multiflorus</name>
    <dbReference type="NCBI Taxonomy" id="3886"/>
    <lineage>
        <taxon>Eukaryota</taxon>
        <taxon>Viridiplantae</taxon>
        <taxon>Streptophyta</taxon>
        <taxon>Embryophyta</taxon>
        <taxon>Tracheophyta</taxon>
        <taxon>Spermatophyta</taxon>
        <taxon>Magnoliopsida</taxon>
        <taxon>eudicotyledons</taxon>
        <taxon>Gunneridae</taxon>
        <taxon>Pentapetalae</taxon>
        <taxon>rosids</taxon>
        <taxon>fabids</taxon>
        <taxon>Fabales</taxon>
        <taxon>Fabaceae</taxon>
        <taxon>Papilionoideae</taxon>
        <taxon>50 kb inversion clade</taxon>
        <taxon>NPAAA clade</taxon>
        <taxon>indigoferoid/millettioid clade</taxon>
        <taxon>Phaseoleae</taxon>
        <taxon>Phaseolus</taxon>
    </lineage>
</organism>
<accession>A0AAN9LGZ8</accession>
<evidence type="ECO:0000256" key="2">
    <source>
        <dbReference type="PROSITE-ProRule" id="PRU00708"/>
    </source>
</evidence>
<dbReference type="InterPro" id="IPR002885">
    <property type="entry name" value="PPR_rpt"/>
</dbReference>
<dbReference type="GO" id="GO:0009658">
    <property type="term" value="P:chloroplast organization"/>
    <property type="evidence" value="ECO:0007669"/>
    <property type="project" value="InterPro"/>
</dbReference>
<dbReference type="Proteomes" id="UP001374584">
    <property type="component" value="Unassembled WGS sequence"/>
</dbReference>
<dbReference type="InterPro" id="IPR011990">
    <property type="entry name" value="TPR-like_helical_dom_sf"/>
</dbReference>
<dbReference type="PANTHER" id="PTHR47594:SF5">
    <property type="entry name" value="PENTACOTRIPEPTIDE-REPEAT REGION OF PRORP DOMAIN-CONTAINING PROTEIN"/>
    <property type="match status" value="1"/>
</dbReference>
<evidence type="ECO:0000313" key="3">
    <source>
        <dbReference type="EMBL" id="KAK7335850.1"/>
    </source>
</evidence>
<reference evidence="3 4" key="1">
    <citation type="submission" date="2024-01" db="EMBL/GenBank/DDBJ databases">
        <title>The genomes of 5 underutilized Papilionoideae crops provide insights into root nodulation and disease resistanc.</title>
        <authorList>
            <person name="Jiang F."/>
        </authorList>
    </citation>
    <scope>NUCLEOTIDE SEQUENCE [LARGE SCALE GENOMIC DNA]</scope>
    <source>
        <strain evidence="3">JINMINGXINNONG_FW02</strain>
        <tissue evidence="3">Leaves</tissue>
    </source>
</reference>
<keyword evidence="4" id="KW-1185">Reference proteome</keyword>
<dbReference type="NCBIfam" id="TIGR00756">
    <property type="entry name" value="PPR"/>
    <property type="match status" value="2"/>
</dbReference>
<evidence type="ECO:0000256" key="1">
    <source>
        <dbReference type="ARBA" id="ARBA00022737"/>
    </source>
</evidence>
<dbReference type="PANTHER" id="PTHR47594">
    <property type="entry name" value="PPR CONTAINING PLANT-LIKE PROTEIN"/>
    <property type="match status" value="1"/>
</dbReference>
<feature type="repeat" description="PPR" evidence="2">
    <location>
        <begin position="112"/>
        <end position="146"/>
    </location>
</feature>
<dbReference type="EMBL" id="JAYMYR010000010">
    <property type="protein sequence ID" value="KAK7335850.1"/>
    <property type="molecule type" value="Genomic_DNA"/>
</dbReference>
<feature type="repeat" description="PPR" evidence="2">
    <location>
        <begin position="147"/>
        <end position="181"/>
    </location>
</feature>
<dbReference type="GO" id="GO:0003723">
    <property type="term" value="F:RNA binding"/>
    <property type="evidence" value="ECO:0007669"/>
    <property type="project" value="InterPro"/>
</dbReference>
<sequence>MILRVSERVALWGFERRFSISNLNCNRGVTVCGLRSGYKARRRKRILSKESIQVIHALKLAKSPEHVLNAKLSRLLKPDALNLFDELLRQNQLSLSLKVFHFIREEVGHDTLLQIYADMILLLGRNEKIDMAEELFSQVLEKGLKPDTRMCGEMIGAYLQAGMTEKAMEIYGSMKEWGCSPDKFTFTVLITNLERNGQQQHQQLLESLKQDCLHYVEFPDKFLQQLQQVKPKKKRVDLV</sequence>
<protein>
    <recommendedName>
        <fullName evidence="5">Pentacotripeptide-repeat region of PRORP domain-containing protein</fullName>
    </recommendedName>
</protein>